<keyword evidence="2" id="KW-1133">Transmembrane helix</keyword>
<proteinExistence type="predicted"/>
<dbReference type="RefSeq" id="WP_129888281.1">
    <property type="nucleotide sequence ID" value="NZ_CP035758.1"/>
</dbReference>
<organism evidence="3 4">
    <name type="scientific">Ktedonosporobacter rubrisoli</name>
    <dbReference type="NCBI Taxonomy" id="2509675"/>
    <lineage>
        <taxon>Bacteria</taxon>
        <taxon>Bacillati</taxon>
        <taxon>Chloroflexota</taxon>
        <taxon>Ktedonobacteria</taxon>
        <taxon>Ktedonobacterales</taxon>
        <taxon>Ktedonosporobacteraceae</taxon>
        <taxon>Ktedonosporobacter</taxon>
    </lineage>
</organism>
<gene>
    <name evidence="3" type="ORF">EPA93_14920</name>
</gene>
<dbReference type="EMBL" id="CP035758">
    <property type="protein sequence ID" value="QBD77218.1"/>
    <property type="molecule type" value="Genomic_DNA"/>
</dbReference>
<dbReference type="SUPFAM" id="SSF63817">
    <property type="entry name" value="Sortase"/>
    <property type="match status" value="1"/>
</dbReference>
<dbReference type="InterPro" id="IPR042001">
    <property type="entry name" value="Sortase_F"/>
</dbReference>
<dbReference type="KEGG" id="kbs:EPA93_14920"/>
<dbReference type="Pfam" id="PF04203">
    <property type="entry name" value="Sortase"/>
    <property type="match status" value="1"/>
</dbReference>
<sequence length="209" mass="22627">MRKLIWRQPGSFLLWISCLYLISGMATCGLPVERNKPIQPAATKQPHSPVQSTVPAQDIPERLLIPTLKIHAAIEKVGIQATGDLGTPEASPWEDVGWYAKGTIPGQLGSAVIDGHLDRPGGAPAIFWSLHTLFVGNEVIVQMASGGAMQFRVIRVALYTPQAAPVQEIFANTGGAYLNLITCSGDWIPSQQQTTQRIVVYTVLERSSS</sequence>
<dbReference type="Proteomes" id="UP000290365">
    <property type="component" value="Chromosome"/>
</dbReference>
<dbReference type="Gene3D" id="2.40.260.10">
    <property type="entry name" value="Sortase"/>
    <property type="match status" value="1"/>
</dbReference>
<dbReference type="OrthoDB" id="157320at2"/>
<protein>
    <submittedName>
        <fullName evidence="3">Class F sortase</fullName>
    </submittedName>
</protein>
<accession>A0A4P6JPC0</accession>
<dbReference type="InterPro" id="IPR023365">
    <property type="entry name" value="Sortase_dom-sf"/>
</dbReference>
<evidence type="ECO:0000256" key="2">
    <source>
        <dbReference type="SAM" id="Phobius"/>
    </source>
</evidence>
<keyword evidence="4" id="KW-1185">Reference proteome</keyword>
<evidence type="ECO:0000313" key="3">
    <source>
        <dbReference type="EMBL" id="QBD77218.1"/>
    </source>
</evidence>
<evidence type="ECO:0000313" key="4">
    <source>
        <dbReference type="Proteomes" id="UP000290365"/>
    </source>
</evidence>
<name>A0A4P6JPC0_KTERU</name>
<evidence type="ECO:0000256" key="1">
    <source>
        <dbReference type="ARBA" id="ARBA00022801"/>
    </source>
</evidence>
<keyword evidence="2" id="KW-0812">Transmembrane</keyword>
<reference evidence="3 4" key="1">
    <citation type="submission" date="2019-01" db="EMBL/GenBank/DDBJ databases">
        <title>Ktedonosporobacter rubrisoli SCAWS-G2.</title>
        <authorList>
            <person name="Huang Y."/>
            <person name="Yan B."/>
        </authorList>
    </citation>
    <scope>NUCLEOTIDE SEQUENCE [LARGE SCALE GENOMIC DNA]</scope>
    <source>
        <strain evidence="3 4">SCAWS-G2</strain>
    </source>
</reference>
<dbReference type="AlphaFoldDB" id="A0A4P6JPC0"/>
<dbReference type="InterPro" id="IPR005754">
    <property type="entry name" value="Sortase"/>
</dbReference>
<keyword evidence="2" id="KW-0472">Membrane</keyword>
<feature type="transmembrane region" description="Helical" evidence="2">
    <location>
        <begin position="12"/>
        <end position="32"/>
    </location>
</feature>
<dbReference type="CDD" id="cd05829">
    <property type="entry name" value="Sortase_F"/>
    <property type="match status" value="1"/>
</dbReference>
<keyword evidence="1" id="KW-0378">Hydrolase</keyword>
<dbReference type="PROSITE" id="PS51257">
    <property type="entry name" value="PROKAR_LIPOPROTEIN"/>
    <property type="match status" value="1"/>
</dbReference>
<dbReference type="GO" id="GO:0016787">
    <property type="term" value="F:hydrolase activity"/>
    <property type="evidence" value="ECO:0007669"/>
    <property type="project" value="UniProtKB-KW"/>
</dbReference>